<dbReference type="EMBL" id="BARS01056139">
    <property type="protein sequence ID" value="GAG51832.1"/>
    <property type="molecule type" value="Genomic_DNA"/>
</dbReference>
<dbReference type="PANTHER" id="PTHR34106">
    <property type="entry name" value="GLYCOSIDASE"/>
    <property type="match status" value="1"/>
</dbReference>
<accession>X0YZD8</accession>
<organism evidence="3">
    <name type="scientific">marine sediment metagenome</name>
    <dbReference type="NCBI Taxonomy" id="412755"/>
    <lineage>
        <taxon>unclassified sequences</taxon>
        <taxon>metagenomes</taxon>
        <taxon>ecological metagenomes</taxon>
    </lineage>
</organism>
<gene>
    <name evidence="3" type="ORF">S01H1_82757</name>
</gene>
<dbReference type="InterPro" id="IPR007184">
    <property type="entry name" value="Mannoside_phosphorylase"/>
</dbReference>
<feature type="non-terminal residue" evidence="3">
    <location>
        <position position="187"/>
    </location>
</feature>
<dbReference type="PANTHER" id="PTHR34106:SF5">
    <property type="entry name" value="GLYCOSIDASE"/>
    <property type="match status" value="1"/>
</dbReference>
<keyword evidence="2" id="KW-0808">Transferase</keyword>
<dbReference type="Gene3D" id="2.115.10.20">
    <property type="entry name" value="Glycosyl hydrolase domain, family 43"/>
    <property type="match status" value="1"/>
</dbReference>
<dbReference type="SUPFAM" id="SSF75005">
    <property type="entry name" value="Arabinanase/levansucrase/invertase"/>
    <property type="match status" value="1"/>
</dbReference>
<name>X0YZD8_9ZZZZ</name>
<sequence length="187" mass="21531">NCAATMFNDEVFLLYRAIGDYDTYVSTLGLAKSKDGYNFTTFDDPIMKPEADFEKYGVEDPRITLLEGKYYIAYTAVKTPVPKGDVEFHIGIASTTDFKTFERHGTIINEYRDKDGVLFPEKINGRYVLMHRAPEPHMWIAYSNDLKNWTDHTKFFSPIENTWQDFKVGAGAPPIKTDQGWLEFYHG</sequence>
<feature type="non-terminal residue" evidence="3">
    <location>
        <position position="1"/>
    </location>
</feature>
<evidence type="ECO:0000256" key="1">
    <source>
        <dbReference type="ARBA" id="ARBA00022676"/>
    </source>
</evidence>
<dbReference type="GO" id="GO:0016757">
    <property type="term" value="F:glycosyltransferase activity"/>
    <property type="evidence" value="ECO:0007669"/>
    <property type="project" value="UniProtKB-KW"/>
</dbReference>
<reference evidence="3" key="1">
    <citation type="journal article" date="2014" name="Front. Microbiol.">
        <title>High frequency of phylogenetically diverse reductive dehalogenase-homologous genes in deep subseafloor sedimentary metagenomes.</title>
        <authorList>
            <person name="Kawai M."/>
            <person name="Futagami T."/>
            <person name="Toyoda A."/>
            <person name="Takaki Y."/>
            <person name="Nishi S."/>
            <person name="Hori S."/>
            <person name="Arai W."/>
            <person name="Tsubouchi T."/>
            <person name="Morono Y."/>
            <person name="Uchiyama I."/>
            <person name="Ito T."/>
            <person name="Fujiyama A."/>
            <person name="Inagaki F."/>
            <person name="Takami H."/>
        </authorList>
    </citation>
    <scope>NUCLEOTIDE SEQUENCE</scope>
    <source>
        <strain evidence="3">Expedition CK06-06</strain>
    </source>
</reference>
<dbReference type="Pfam" id="PF04041">
    <property type="entry name" value="Glyco_hydro_130"/>
    <property type="match status" value="1"/>
</dbReference>
<proteinExistence type="predicted"/>
<dbReference type="InterPro" id="IPR023296">
    <property type="entry name" value="Glyco_hydro_beta-prop_sf"/>
</dbReference>
<keyword evidence="1" id="KW-0328">Glycosyltransferase</keyword>
<protein>
    <recommendedName>
        <fullName evidence="4">Glycosyl hydrolase family 32 N-terminal domain-containing protein</fullName>
    </recommendedName>
</protein>
<evidence type="ECO:0000256" key="2">
    <source>
        <dbReference type="ARBA" id="ARBA00022679"/>
    </source>
</evidence>
<evidence type="ECO:0000313" key="3">
    <source>
        <dbReference type="EMBL" id="GAG51832.1"/>
    </source>
</evidence>
<evidence type="ECO:0008006" key="4">
    <source>
        <dbReference type="Google" id="ProtNLM"/>
    </source>
</evidence>
<dbReference type="AlphaFoldDB" id="X0YZD8"/>
<comment type="caution">
    <text evidence="3">The sequence shown here is derived from an EMBL/GenBank/DDBJ whole genome shotgun (WGS) entry which is preliminary data.</text>
</comment>